<evidence type="ECO:0000313" key="9">
    <source>
        <dbReference type="EMBL" id="SSX30084.1"/>
    </source>
</evidence>
<dbReference type="CDD" id="cd14445">
    <property type="entry name" value="RILP-like"/>
    <property type="match status" value="1"/>
</dbReference>
<evidence type="ECO:0000259" key="8">
    <source>
        <dbReference type="PROSITE" id="PS51777"/>
    </source>
</evidence>
<dbReference type="PANTHER" id="PTHR21502">
    <property type="entry name" value="ZINC FINGER PROTEIN DZIP1"/>
    <property type="match status" value="1"/>
</dbReference>
<evidence type="ECO:0000256" key="2">
    <source>
        <dbReference type="ARBA" id="ARBA00022927"/>
    </source>
</evidence>
<evidence type="ECO:0000259" key="7">
    <source>
        <dbReference type="PROSITE" id="PS51776"/>
    </source>
</evidence>
<dbReference type="GO" id="GO:0031267">
    <property type="term" value="F:small GTPase binding"/>
    <property type="evidence" value="ECO:0007669"/>
    <property type="project" value="TreeGrafter"/>
</dbReference>
<reference evidence="9" key="1">
    <citation type="submission" date="2018-07" db="EMBL/GenBank/DDBJ databases">
        <authorList>
            <person name="Quirk P.G."/>
            <person name="Krulwich T.A."/>
        </authorList>
    </citation>
    <scope>NUCLEOTIDE SEQUENCE</scope>
</reference>
<dbReference type="Gene3D" id="1.20.58.1770">
    <property type="match status" value="1"/>
</dbReference>
<dbReference type="AlphaFoldDB" id="A0A336MI49"/>
<feature type="domain" description="RH1" evidence="7">
    <location>
        <begin position="431"/>
        <end position="519"/>
    </location>
</feature>
<dbReference type="GO" id="GO:0051959">
    <property type="term" value="F:dynein light intermediate chain binding"/>
    <property type="evidence" value="ECO:0007669"/>
    <property type="project" value="TreeGrafter"/>
</dbReference>
<dbReference type="Pfam" id="PF11461">
    <property type="entry name" value="RILP"/>
    <property type="match status" value="1"/>
</dbReference>
<feature type="compositionally biased region" description="Basic and acidic residues" evidence="5">
    <location>
        <begin position="724"/>
        <end position="738"/>
    </location>
</feature>
<dbReference type="Pfam" id="PF09744">
    <property type="entry name" value="RH1"/>
    <property type="match status" value="1"/>
</dbReference>
<evidence type="ECO:0000256" key="1">
    <source>
        <dbReference type="ARBA" id="ARBA00022448"/>
    </source>
</evidence>
<dbReference type="PROSITE" id="PS51776">
    <property type="entry name" value="RH1"/>
    <property type="match status" value="1"/>
</dbReference>
<sequence length="816" mass="93255">MILRIIFNSFLLIEYLCYASTDLNCTIYPSNPNTTCCAVPALFDTNDLEKCSNQKSNLTQTMNVNVTNQSGLMSNLTRSRSKVNSKTLELIPFKNNSKLTVLAEECFHFNRHYKCLAKQFRFISKDEKFLSEPLVKFIIKKLRKSNLQHWIHSISNAAEICIKDDSNVTVEQNDFEIVETYNAAPFNISVDFCHPKHIALFHCIQIKSFISCPLIEFNKHEYCFDWKDYAMYCNNCNMKLTLLCKILCLSQIVLVISSICDQHPGIHPSQCCQMPSLYDENMMSNCRVQFKNLSELKSGNVKCFILCALSTTNNSVNVPPTVEGFASFITQNYTKTDPELAKTIQNSLFKCMNLTKNGETTGLSTKIGYEPGKFICDPNALLIKGCIAIEMFLNCPTNRLSNQTQCGTLRLSKSIHNKQFIYIIENTMSNNELSSLESHINEISVVEVYDLASDIGRECEKIIEEYGPATVSNLIPKVINALEKLENLASQNERENSMLEELNNRIQCLETEKNEKAEYRKRFEKELESIEEQWRSESRELLSLVNRLQDENRRLQKQIAATPTGALPTAPTIPSPSHQPNEAQVIQNLTLQLDKQREELKAKDREILENSAELDQLTIQIDRLKHAGRESRKRQKLLQMQIRTLCEERADFLAQMQDQHREIVTLKQRLGIAEKENEDLICSKEEDDKPRFTTAELKEVLSERNELKHRINDLEEELAACKPLPEKIEKPQNQHEETTNEEEDDEDRPVQGPLPCDPDDAPWKKTDSDSGIRKFFRKIFSEGPGSSGTGDSFSRRSLSQLSKMALSSGSHSNITV</sequence>
<evidence type="ECO:0000256" key="6">
    <source>
        <dbReference type="SAM" id="SignalP"/>
    </source>
</evidence>
<dbReference type="VEuPathDB" id="VectorBase:CSON002050"/>
<feature type="coiled-coil region" evidence="4">
    <location>
        <begin position="586"/>
        <end position="627"/>
    </location>
</feature>
<dbReference type="InterPro" id="IPR021563">
    <property type="entry name" value="RILP_dimer"/>
</dbReference>
<name>A0A336MI49_CULSO</name>
<dbReference type="InterPro" id="IPR051241">
    <property type="entry name" value="DZIP_RILPL"/>
</dbReference>
<evidence type="ECO:0000256" key="3">
    <source>
        <dbReference type="ARBA" id="ARBA00023054"/>
    </source>
</evidence>
<evidence type="ECO:0000256" key="4">
    <source>
        <dbReference type="SAM" id="Coils"/>
    </source>
</evidence>
<protein>
    <submittedName>
        <fullName evidence="9">CSON002050 protein</fullName>
    </submittedName>
</protein>
<feature type="compositionally biased region" description="Low complexity" evidence="5">
    <location>
        <begin position="561"/>
        <end position="572"/>
    </location>
</feature>
<keyword evidence="6" id="KW-0732">Signal</keyword>
<feature type="signal peptide" evidence="6">
    <location>
        <begin position="1"/>
        <end position="21"/>
    </location>
</feature>
<dbReference type="GO" id="GO:0036064">
    <property type="term" value="C:ciliary basal body"/>
    <property type="evidence" value="ECO:0007669"/>
    <property type="project" value="TreeGrafter"/>
</dbReference>
<feature type="coiled-coil region" evidence="4">
    <location>
        <begin position="656"/>
        <end position="717"/>
    </location>
</feature>
<dbReference type="InterPro" id="IPR034744">
    <property type="entry name" value="RH2"/>
</dbReference>
<dbReference type="GO" id="GO:0046983">
    <property type="term" value="F:protein dimerization activity"/>
    <property type="evidence" value="ECO:0007669"/>
    <property type="project" value="InterPro"/>
</dbReference>
<gene>
    <name evidence="9" type="primary">CSON002050</name>
</gene>
<evidence type="ECO:0000256" key="5">
    <source>
        <dbReference type="SAM" id="MobiDB-lite"/>
    </source>
</evidence>
<dbReference type="PANTHER" id="PTHR21502:SF4">
    <property type="entry name" value="RILP-LIKE PROTEIN HOMOLOG"/>
    <property type="match status" value="1"/>
</dbReference>
<keyword evidence="1" id="KW-0813">Transport</keyword>
<keyword evidence="3 4" id="KW-0175">Coiled coil</keyword>
<dbReference type="Gene3D" id="1.10.238.270">
    <property type="match status" value="2"/>
</dbReference>
<feature type="coiled-coil region" evidence="4">
    <location>
        <begin position="475"/>
        <end position="558"/>
    </location>
</feature>
<keyword evidence="2" id="KW-0653">Protein transport</keyword>
<feature type="region of interest" description="Disordered" evidence="5">
    <location>
        <begin position="561"/>
        <end position="580"/>
    </location>
</feature>
<dbReference type="SUPFAM" id="SSF161256">
    <property type="entry name" value="RILP dimerisation region"/>
    <property type="match status" value="1"/>
</dbReference>
<dbReference type="GO" id="GO:0060271">
    <property type="term" value="P:cilium assembly"/>
    <property type="evidence" value="ECO:0007669"/>
    <property type="project" value="TreeGrafter"/>
</dbReference>
<feature type="domain" description="RH2" evidence="8">
    <location>
        <begin position="689"/>
        <end position="759"/>
    </location>
</feature>
<feature type="region of interest" description="Disordered" evidence="5">
    <location>
        <begin position="720"/>
        <end position="769"/>
    </location>
</feature>
<accession>A0A336MI49</accession>
<dbReference type="InterPro" id="IPR034743">
    <property type="entry name" value="RH1"/>
</dbReference>
<dbReference type="PROSITE" id="PS51777">
    <property type="entry name" value="RH2"/>
    <property type="match status" value="1"/>
</dbReference>
<proteinExistence type="predicted"/>
<feature type="chain" id="PRO_5016369055" evidence="6">
    <location>
        <begin position="22"/>
        <end position="816"/>
    </location>
</feature>
<dbReference type="GO" id="GO:0015031">
    <property type="term" value="P:protein transport"/>
    <property type="evidence" value="ECO:0007669"/>
    <property type="project" value="UniProtKB-KW"/>
</dbReference>
<dbReference type="GO" id="GO:0005737">
    <property type="term" value="C:cytoplasm"/>
    <property type="evidence" value="ECO:0007669"/>
    <property type="project" value="TreeGrafter"/>
</dbReference>
<organism evidence="9">
    <name type="scientific">Culicoides sonorensis</name>
    <name type="common">Biting midge</name>
    <dbReference type="NCBI Taxonomy" id="179676"/>
    <lineage>
        <taxon>Eukaryota</taxon>
        <taxon>Metazoa</taxon>
        <taxon>Ecdysozoa</taxon>
        <taxon>Arthropoda</taxon>
        <taxon>Hexapoda</taxon>
        <taxon>Insecta</taxon>
        <taxon>Pterygota</taxon>
        <taxon>Neoptera</taxon>
        <taxon>Endopterygota</taxon>
        <taxon>Diptera</taxon>
        <taxon>Nematocera</taxon>
        <taxon>Chironomoidea</taxon>
        <taxon>Ceratopogonidae</taxon>
        <taxon>Ceratopogoninae</taxon>
        <taxon>Culicoides</taxon>
        <taxon>Monoculicoides</taxon>
    </lineage>
</organism>
<dbReference type="EMBL" id="UFQT01001336">
    <property type="protein sequence ID" value="SSX30084.1"/>
    <property type="molecule type" value="Genomic_DNA"/>
</dbReference>